<dbReference type="EMBL" id="JAZHOG010000010">
    <property type="protein sequence ID" value="MEJ8568840.1"/>
    <property type="molecule type" value="Genomic_DNA"/>
</dbReference>
<proteinExistence type="predicted"/>
<feature type="chain" id="PRO_5043510954" evidence="1">
    <location>
        <begin position="30"/>
        <end position="156"/>
    </location>
</feature>
<gene>
    <name evidence="3" type="ORF">V3330_14495</name>
</gene>
<dbReference type="InterPro" id="IPR037401">
    <property type="entry name" value="SnoaL-like"/>
</dbReference>
<name>A0AAW9RAR4_9GAMM</name>
<accession>A0AAW9RAR4</accession>
<organism evidence="3 4">
    <name type="scientific">Elongatibacter sediminis</name>
    <dbReference type="NCBI Taxonomy" id="3119006"/>
    <lineage>
        <taxon>Bacteria</taxon>
        <taxon>Pseudomonadati</taxon>
        <taxon>Pseudomonadota</taxon>
        <taxon>Gammaproteobacteria</taxon>
        <taxon>Chromatiales</taxon>
        <taxon>Wenzhouxiangellaceae</taxon>
        <taxon>Elongatibacter</taxon>
    </lineage>
</organism>
<reference evidence="3 4" key="1">
    <citation type="submission" date="2024-02" db="EMBL/GenBank/DDBJ databases">
        <title>A novel Wenzhouxiangellaceae bacterium, isolated from coastal sediments.</title>
        <authorList>
            <person name="Du Z.-J."/>
            <person name="Ye Y.-Q."/>
            <person name="Zhang X.-Y."/>
        </authorList>
    </citation>
    <scope>NUCLEOTIDE SEQUENCE [LARGE SCALE GENOMIC DNA]</scope>
    <source>
        <strain evidence="3 4">CH-27</strain>
    </source>
</reference>
<dbReference type="SUPFAM" id="SSF54427">
    <property type="entry name" value="NTF2-like"/>
    <property type="match status" value="1"/>
</dbReference>
<sequence>MNTYSRTTRWTTVLSMTAILATATFPVLAEPVPEGPVAVSDALHTAIASGDVESLQEILDPEVLIFESGGVESSLEEYASHHMHSDMKFMEEMEREVLDRNVFEAGNMAVVTTRSRLNGSFRDKELDLNSTETLVLARTDGVWKVRHIHWSSAAAN</sequence>
<comment type="caution">
    <text evidence="3">The sequence shown here is derived from an EMBL/GenBank/DDBJ whole genome shotgun (WGS) entry which is preliminary data.</text>
</comment>
<dbReference type="RefSeq" id="WP_354696164.1">
    <property type="nucleotide sequence ID" value="NZ_JAZHOG010000010.1"/>
</dbReference>
<evidence type="ECO:0000256" key="1">
    <source>
        <dbReference type="SAM" id="SignalP"/>
    </source>
</evidence>
<dbReference type="Proteomes" id="UP001359886">
    <property type="component" value="Unassembled WGS sequence"/>
</dbReference>
<dbReference type="Gene3D" id="3.10.450.50">
    <property type="match status" value="1"/>
</dbReference>
<feature type="signal peptide" evidence="1">
    <location>
        <begin position="1"/>
        <end position="29"/>
    </location>
</feature>
<evidence type="ECO:0000313" key="4">
    <source>
        <dbReference type="Proteomes" id="UP001359886"/>
    </source>
</evidence>
<keyword evidence="4" id="KW-1185">Reference proteome</keyword>
<evidence type="ECO:0000313" key="3">
    <source>
        <dbReference type="EMBL" id="MEJ8568840.1"/>
    </source>
</evidence>
<evidence type="ECO:0000259" key="2">
    <source>
        <dbReference type="Pfam" id="PF13474"/>
    </source>
</evidence>
<dbReference type="InterPro" id="IPR032710">
    <property type="entry name" value="NTF2-like_dom_sf"/>
</dbReference>
<protein>
    <submittedName>
        <fullName evidence="3">Nuclear transport factor 2 family protein</fullName>
    </submittedName>
</protein>
<dbReference type="AlphaFoldDB" id="A0AAW9RAR4"/>
<keyword evidence="1" id="KW-0732">Signal</keyword>
<feature type="domain" description="SnoaL-like" evidence="2">
    <location>
        <begin position="38"/>
        <end position="154"/>
    </location>
</feature>
<dbReference type="Pfam" id="PF13474">
    <property type="entry name" value="SnoaL_3"/>
    <property type="match status" value="1"/>
</dbReference>